<evidence type="ECO:0000313" key="2">
    <source>
        <dbReference type="Proteomes" id="UP000005695"/>
    </source>
</evidence>
<dbReference type="EMBL" id="AAEW02000002">
    <property type="protein sequence ID" value="EAT16959.1"/>
    <property type="molecule type" value="Genomic_DNA"/>
</dbReference>
<dbReference type="Proteomes" id="UP000005695">
    <property type="component" value="Unassembled WGS sequence"/>
</dbReference>
<organism evidence="1 2">
    <name type="scientific">Desulfuromonas acetoxidans (strain DSM 684 / 11070)</name>
    <dbReference type="NCBI Taxonomy" id="281689"/>
    <lineage>
        <taxon>Bacteria</taxon>
        <taxon>Pseudomonadati</taxon>
        <taxon>Thermodesulfobacteriota</taxon>
        <taxon>Desulfuromonadia</taxon>
        <taxon>Desulfuromonadales</taxon>
        <taxon>Desulfuromonadaceae</taxon>
        <taxon>Desulfuromonas</taxon>
    </lineage>
</organism>
<evidence type="ECO:0000313" key="1">
    <source>
        <dbReference type="EMBL" id="EAT16959.1"/>
    </source>
</evidence>
<gene>
    <name evidence="1" type="ORF">Dace_2825</name>
</gene>
<keyword evidence="2" id="KW-1185">Reference proteome</keyword>
<dbReference type="SUPFAM" id="SSF56726">
    <property type="entry name" value="DNA topoisomerase IV, alpha subunit"/>
    <property type="match status" value="1"/>
</dbReference>
<dbReference type="InterPro" id="IPR036078">
    <property type="entry name" value="Spo11/TopoVI_A_sf"/>
</dbReference>
<accession>Q1K3L5</accession>
<reference evidence="1" key="2">
    <citation type="submission" date="2006-05" db="EMBL/GenBank/DDBJ databases">
        <title>Sequencing of the draft genome and assembly of Desulfuromonas acetoxidans DSM 684.</title>
        <authorList>
            <consortium name="US DOE Joint Genome Institute (JGI-PGF)"/>
            <person name="Copeland A."/>
            <person name="Lucas S."/>
            <person name="Lapidus A."/>
            <person name="Barry K."/>
            <person name="Detter J.C."/>
            <person name="Glavina del Rio T."/>
            <person name="Hammon N."/>
            <person name="Israni S."/>
            <person name="Dalin E."/>
            <person name="Tice H."/>
            <person name="Bruce D."/>
            <person name="Pitluck S."/>
            <person name="Richardson P."/>
        </authorList>
    </citation>
    <scope>NUCLEOTIDE SEQUENCE [LARGE SCALE GENOMIC DNA]</scope>
    <source>
        <strain evidence="1">DSM 684</strain>
    </source>
</reference>
<dbReference type="AlphaFoldDB" id="Q1K3L5"/>
<proteinExistence type="predicted"/>
<dbReference type="GO" id="GO:0005694">
    <property type="term" value="C:chromosome"/>
    <property type="evidence" value="ECO:0007669"/>
    <property type="project" value="InterPro"/>
</dbReference>
<dbReference type="GO" id="GO:0003677">
    <property type="term" value="F:DNA binding"/>
    <property type="evidence" value="ECO:0007669"/>
    <property type="project" value="InterPro"/>
</dbReference>
<name>Q1K3L5_DESA6</name>
<dbReference type="RefSeq" id="WP_005997806.1">
    <property type="nucleotide sequence ID" value="NZ_AAEW02000002.1"/>
</dbReference>
<dbReference type="OrthoDB" id="6059266at2"/>
<comment type="caution">
    <text evidence="1">The sequence shown here is derived from an EMBL/GenBank/DDBJ whole genome shotgun (WGS) entry which is preliminary data.</text>
</comment>
<reference evidence="1" key="1">
    <citation type="submission" date="2006-05" db="EMBL/GenBank/DDBJ databases">
        <title>Annotation of the draft genome assembly of Desulfuromonas acetoxidans DSM 684.</title>
        <authorList>
            <consortium name="US DOE Joint Genome Institute (JGI-ORNL)"/>
            <person name="Larimer F."/>
            <person name="Land M."/>
            <person name="Hauser L."/>
        </authorList>
    </citation>
    <scope>NUCLEOTIDE SEQUENCE [LARGE SCALE GENOMIC DNA]</scope>
    <source>
        <strain evidence="1">DSM 684</strain>
    </source>
</reference>
<evidence type="ECO:0008006" key="3">
    <source>
        <dbReference type="Google" id="ProtNLM"/>
    </source>
</evidence>
<protein>
    <recommendedName>
        <fullName evidence="3">DUF2399 domain-containing protein</fullName>
    </recommendedName>
</protein>
<sequence length="396" mass="44980">MTIDPKIIVTTEGVGERSTLKGKRFCRPSFTPPTDFGHLAEDQRDMIRSWVKDITPRKKWSTIRKKAGFTGTLLAEDLISLLLNHGWLETEEKRTSQGWEKTWITFLYYEDLREKLGLVNRTTLQEQADNLEGEFRPILLCAADHLTAFGPETRLKRHGLLCSLDKWITEKRFGTKRDFSLFARGTTKAITSSEWDWLESNIDFEEVGISGHTPLLYIKLPSVVSTEEGALDLRLLPGQIGLTQQQILTITKINNPISCWRFVENLTSFERVVKNSASEEGIVWLPGFAPSWWQICIKHLLQLSATPVFIASDPDPAGLHIASQVGSLCAELGVDWSPWKMDPSFFSESSSLSMLTVHDKNLLRSFIASEHRHPDLLILADWIEKNGLKGEQELFL</sequence>